<reference evidence="2 3" key="1">
    <citation type="submission" date="2014-06" db="EMBL/GenBank/DDBJ databases">
        <authorList>
            <person name="Swart Estienne"/>
        </authorList>
    </citation>
    <scope>NUCLEOTIDE SEQUENCE [LARGE SCALE GENOMIC DNA]</scope>
    <source>
        <strain evidence="2 3">130c</strain>
    </source>
</reference>
<keyword evidence="1" id="KW-0472">Membrane</keyword>
<keyword evidence="1" id="KW-0812">Transmembrane</keyword>
<name>A0A078B213_STYLE</name>
<protein>
    <recommendedName>
        <fullName evidence="4">Tetraspanin family protein</fullName>
    </recommendedName>
</protein>
<dbReference type="InParanoid" id="A0A078B213"/>
<dbReference type="EMBL" id="CCKQ01015569">
    <property type="protein sequence ID" value="CDW87388.1"/>
    <property type="molecule type" value="Genomic_DNA"/>
</dbReference>
<keyword evidence="3" id="KW-1185">Reference proteome</keyword>
<accession>A0A078B213</accession>
<proteinExistence type="predicted"/>
<keyword evidence="1" id="KW-1133">Transmembrane helix</keyword>
<evidence type="ECO:0000256" key="1">
    <source>
        <dbReference type="SAM" id="Phobius"/>
    </source>
</evidence>
<organism evidence="2 3">
    <name type="scientific">Stylonychia lemnae</name>
    <name type="common">Ciliate</name>
    <dbReference type="NCBI Taxonomy" id="5949"/>
    <lineage>
        <taxon>Eukaryota</taxon>
        <taxon>Sar</taxon>
        <taxon>Alveolata</taxon>
        <taxon>Ciliophora</taxon>
        <taxon>Intramacronucleata</taxon>
        <taxon>Spirotrichea</taxon>
        <taxon>Stichotrichia</taxon>
        <taxon>Sporadotrichida</taxon>
        <taxon>Oxytrichidae</taxon>
        <taxon>Stylonychinae</taxon>
        <taxon>Stylonychia</taxon>
    </lineage>
</organism>
<dbReference type="AlphaFoldDB" id="A0A078B213"/>
<dbReference type="Proteomes" id="UP000039865">
    <property type="component" value="Unassembled WGS sequence"/>
</dbReference>
<evidence type="ECO:0000313" key="3">
    <source>
        <dbReference type="Proteomes" id="UP000039865"/>
    </source>
</evidence>
<gene>
    <name evidence="2" type="primary">Contig19700.g20891</name>
    <name evidence="2" type="ORF">STYLEM_16491</name>
</gene>
<evidence type="ECO:0000313" key="2">
    <source>
        <dbReference type="EMBL" id="CDW87388.1"/>
    </source>
</evidence>
<sequence length="251" mass="29454">MDIKKDLLTSSGIILLLLWMTVLIGIQSWRQYQRYFIRSWSQIIYTLALMQKAQTEINHQCMTFNSMFDKIDKLYYVANTILCSYVCQCKAEWQNYVEQFPQKQNTQLGIIDKQSMVISNDGAINFQTCPLPILRAFEQSLSKYYQDSIDHNIDLLEALEFDFNCASMCKQSRFWTFSNVTQGPPHQNCATSFNRVIEKATHQTIRWSTILGLLLIMIITNQLIIICQDPRDQYIEFLEIHEELVHPLIIK</sequence>
<feature type="transmembrane region" description="Helical" evidence="1">
    <location>
        <begin position="12"/>
        <end position="29"/>
    </location>
</feature>
<evidence type="ECO:0008006" key="4">
    <source>
        <dbReference type="Google" id="ProtNLM"/>
    </source>
</evidence>
<dbReference type="OMA" id="CTEEDLM"/>